<sequence>MKSLKKKGRAGASDNKQENAPILREEALAVIPMKNRDVVETRLESGDVVLEYPVTVRPLIAGIMKRIGRKAPPVQIKRIQLDALGTAAWDMIDGKKSVGRLIKAFAEQYRLHPKEAETSVTQFIRELGRRGLIGLS</sequence>
<dbReference type="Proteomes" id="UP000183994">
    <property type="component" value="Unassembled WGS sequence"/>
</dbReference>
<name>A0A1M6HDF1_9BACT</name>
<dbReference type="InterPro" id="IPR041881">
    <property type="entry name" value="PqqD_sf"/>
</dbReference>
<evidence type="ECO:0000313" key="2">
    <source>
        <dbReference type="Proteomes" id="UP000183994"/>
    </source>
</evidence>
<proteinExistence type="predicted"/>
<accession>A0A1M6HDF1</accession>
<keyword evidence="2" id="KW-1185">Reference proteome</keyword>
<dbReference type="InterPro" id="IPR008792">
    <property type="entry name" value="PQQD"/>
</dbReference>
<dbReference type="OrthoDB" id="5421816at2"/>
<organism evidence="1 2">
    <name type="scientific">Desulfatibacillum alkenivorans DSM 16219</name>
    <dbReference type="NCBI Taxonomy" id="1121393"/>
    <lineage>
        <taxon>Bacteria</taxon>
        <taxon>Pseudomonadati</taxon>
        <taxon>Thermodesulfobacteriota</taxon>
        <taxon>Desulfobacteria</taxon>
        <taxon>Desulfobacterales</taxon>
        <taxon>Desulfatibacillaceae</taxon>
        <taxon>Desulfatibacillum</taxon>
    </lineage>
</organism>
<dbReference type="AlphaFoldDB" id="A0A1M6HDF1"/>
<dbReference type="EMBL" id="FQZU01000005">
    <property type="protein sequence ID" value="SHJ20159.1"/>
    <property type="molecule type" value="Genomic_DNA"/>
</dbReference>
<evidence type="ECO:0000313" key="1">
    <source>
        <dbReference type="EMBL" id="SHJ20159.1"/>
    </source>
</evidence>
<dbReference type="Gene3D" id="1.10.10.1150">
    <property type="entry name" value="Coenzyme PQQ synthesis protein D (PqqD)"/>
    <property type="match status" value="1"/>
</dbReference>
<dbReference type="STRING" id="1121393.SAMN02745216_01193"/>
<protein>
    <submittedName>
        <fullName evidence="1">Coenzyme PQQ synthesis protein D (PqqD)</fullName>
    </submittedName>
</protein>
<reference evidence="2" key="1">
    <citation type="submission" date="2016-11" db="EMBL/GenBank/DDBJ databases">
        <authorList>
            <person name="Varghese N."/>
            <person name="Submissions S."/>
        </authorList>
    </citation>
    <scope>NUCLEOTIDE SEQUENCE [LARGE SCALE GENOMIC DNA]</scope>
    <source>
        <strain evidence="2">DSM 16219</strain>
    </source>
</reference>
<dbReference type="Pfam" id="PF05402">
    <property type="entry name" value="PqqD"/>
    <property type="match status" value="1"/>
</dbReference>
<gene>
    <name evidence="1" type="ORF">SAMN02745216_01193</name>
</gene>
<dbReference type="RefSeq" id="WP_083610812.1">
    <property type="nucleotide sequence ID" value="NZ_FQZU01000005.1"/>
</dbReference>